<protein>
    <submittedName>
        <fullName evidence="9">Transmembrane protein 135-like</fullName>
    </submittedName>
</protein>
<feature type="transmembrane region" description="Helical" evidence="6">
    <location>
        <begin position="77"/>
        <end position="96"/>
    </location>
</feature>
<dbReference type="Pfam" id="PF15982">
    <property type="entry name" value="TMEM135_C_rich"/>
    <property type="match status" value="1"/>
</dbReference>
<comment type="similarity">
    <text evidence="2">Belongs to the TMEM135 family.</text>
</comment>
<proteinExistence type="inferred from homology"/>
<organism evidence="8 9">
    <name type="scientific">Drosophila albomicans</name>
    <name type="common">Fruit fly</name>
    <dbReference type="NCBI Taxonomy" id="7291"/>
    <lineage>
        <taxon>Eukaryota</taxon>
        <taxon>Metazoa</taxon>
        <taxon>Ecdysozoa</taxon>
        <taxon>Arthropoda</taxon>
        <taxon>Hexapoda</taxon>
        <taxon>Insecta</taxon>
        <taxon>Pterygota</taxon>
        <taxon>Neoptera</taxon>
        <taxon>Endopterygota</taxon>
        <taxon>Diptera</taxon>
        <taxon>Brachycera</taxon>
        <taxon>Muscomorpha</taxon>
        <taxon>Ephydroidea</taxon>
        <taxon>Drosophilidae</taxon>
        <taxon>Drosophila</taxon>
    </lineage>
</organism>
<dbReference type="OrthoDB" id="291792at2759"/>
<gene>
    <name evidence="9" type="primary">LOC117573340</name>
</gene>
<dbReference type="RefSeq" id="XP_034112341.2">
    <property type="nucleotide sequence ID" value="XM_034256450.2"/>
</dbReference>
<accession>A0A6P8X840</accession>
<feature type="transmembrane region" description="Helical" evidence="6">
    <location>
        <begin position="373"/>
        <end position="393"/>
    </location>
</feature>
<evidence type="ECO:0000313" key="9">
    <source>
        <dbReference type="RefSeq" id="XP_034112341.2"/>
    </source>
</evidence>
<feature type="transmembrane region" description="Helical" evidence="6">
    <location>
        <begin position="102"/>
        <end position="121"/>
    </location>
</feature>
<evidence type="ECO:0000313" key="8">
    <source>
        <dbReference type="Proteomes" id="UP000515160"/>
    </source>
</evidence>
<evidence type="ECO:0000256" key="5">
    <source>
        <dbReference type="ARBA" id="ARBA00023136"/>
    </source>
</evidence>
<feature type="transmembrane region" description="Helical" evidence="6">
    <location>
        <begin position="32"/>
        <end position="56"/>
    </location>
</feature>
<reference evidence="9" key="1">
    <citation type="submission" date="2025-08" db="UniProtKB">
        <authorList>
            <consortium name="RefSeq"/>
        </authorList>
    </citation>
    <scope>IDENTIFICATION</scope>
    <source>
        <strain evidence="9">15112-1751.03</strain>
        <tissue evidence="9">Whole Adult</tissue>
    </source>
</reference>
<evidence type="ECO:0000256" key="6">
    <source>
        <dbReference type="SAM" id="Phobius"/>
    </source>
</evidence>
<sequence>MAVQSKLMEAAINCSCQEYLHPWTSSCASGSAGIILSALPYSLRTYTMVYLLALLLRRRIPTLQDLKRTIIGILKSSAFLTTNTFGVNFFICLMRLLLGRFYFWTIAYIPAFIASFVALLVERPERRTSLTLYVANVSTESLWKMLEARGIVRSIPNGQVLVLGCSVTALLYMYRLGIHKTKLKDSAFKALQLLIGKEEEGPIESSTAAVTTQSSLEQPLNFRKISAYVKIYTHLLSIKHSSCPHRKGCSSHVLMGGLKPFIGGVGAQVGLKLLLNLRNILKLKLDWRKQIFNKQNLSLGLALGSFSLSYKLISCALRHICGYDSAFFAIPAGLLGSIGLLHFPNTTIALYVMWRTLHLLYNWGREEGVLPKVPHFVIILYSACTALIFHSAIVEPKSLRSSYYKFGSDISGERICRFNVSPFDAYGFGTQSQAESVIKKLKIDLSRKLPKIPLVV</sequence>
<comment type="subcellular location">
    <subcellularLocation>
        <location evidence="1">Endomembrane system</location>
        <topology evidence="1">Multi-pass membrane protein</topology>
    </subcellularLocation>
</comment>
<keyword evidence="5 6" id="KW-0472">Membrane</keyword>
<evidence type="ECO:0000256" key="2">
    <source>
        <dbReference type="ARBA" id="ARBA00008924"/>
    </source>
</evidence>
<feature type="transmembrane region" description="Helical" evidence="6">
    <location>
        <begin position="297"/>
        <end position="320"/>
    </location>
</feature>
<name>A0A6P8X840_DROAB</name>
<dbReference type="AlphaFoldDB" id="A0A6P8X840"/>
<keyword evidence="3 6" id="KW-0812">Transmembrane</keyword>
<dbReference type="GO" id="GO:0012505">
    <property type="term" value="C:endomembrane system"/>
    <property type="evidence" value="ECO:0007669"/>
    <property type="project" value="UniProtKB-SubCell"/>
</dbReference>
<evidence type="ECO:0000259" key="7">
    <source>
        <dbReference type="Pfam" id="PF15982"/>
    </source>
</evidence>
<evidence type="ECO:0000256" key="3">
    <source>
        <dbReference type="ARBA" id="ARBA00022692"/>
    </source>
</evidence>
<dbReference type="Proteomes" id="UP000515160">
    <property type="component" value="Chromosome 2R"/>
</dbReference>
<dbReference type="PANTHER" id="PTHR12459">
    <property type="entry name" value="TRANSMEMBRANE PROTEIN 135-RELATED"/>
    <property type="match status" value="1"/>
</dbReference>
<dbReference type="GeneID" id="117573340"/>
<evidence type="ECO:0000256" key="4">
    <source>
        <dbReference type="ARBA" id="ARBA00022989"/>
    </source>
</evidence>
<keyword evidence="4 6" id="KW-1133">Transmembrane helix</keyword>
<feature type="transmembrane region" description="Helical" evidence="6">
    <location>
        <begin position="326"/>
        <end position="352"/>
    </location>
</feature>
<feature type="domain" description="Transmembrane protein 135 N-terminal" evidence="7">
    <location>
        <begin position="15"/>
        <end position="145"/>
    </location>
</feature>
<dbReference type="InterPro" id="IPR031926">
    <property type="entry name" value="TMEM135_N"/>
</dbReference>
<evidence type="ECO:0000256" key="1">
    <source>
        <dbReference type="ARBA" id="ARBA00004127"/>
    </source>
</evidence>
<dbReference type="InterPro" id="IPR026749">
    <property type="entry name" value="Tmem135"/>
</dbReference>
<keyword evidence="8" id="KW-1185">Reference proteome</keyword>
<dbReference type="PANTHER" id="PTHR12459:SF15">
    <property type="entry name" value="TRANSMEMBRANE PROTEIN 135"/>
    <property type="match status" value="1"/>
</dbReference>